<proteinExistence type="predicted"/>
<protein>
    <submittedName>
        <fullName evidence="3">Uncharacterized protein</fullName>
    </submittedName>
</protein>
<keyword evidence="2" id="KW-0812">Transmembrane</keyword>
<feature type="transmembrane region" description="Helical" evidence="2">
    <location>
        <begin position="186"/>
        <end position="208"/>
    </location>
</feature>
<organism evidence="3 4">
    <name type="scientific">Cellulomonas shaoxiangyii</name>
    <dbReference type="NCBI Taxonomy" id="2566013"/>
    <lineage>
        <taxon>Bacteria</taxon>
        <taxon>Bacillati</taxon>
        <taxon>Actinomycetota</taxon>
        <taxon>Actinomycetes</taxon>
        <taxon>Micrococcales</taxon>
        <taxon>Cellulomonadaceae</taxon>
        <taxon>Cellulomonas</taxon>
    </lineage>
</organism>
<evidence type="ECO:0000313" key="4">
    <source>
        <dbReference type="Proteomes" id="UP000296469"/>
    </source>
</evidence>
<feature type="compositionally biased region" description="Pro residues" evidence="1">
    <location>
        <begin position="1"/>
        <end position="11"/>
    </location>
</feature>
<evidence type="ECO:0000256" key="2">
    <source>
        <dbReference type="SAM" id="Phobius"/>
    </source>
</evidence>
<accession>A0A4P7SJ06</accession>
<feature type="transmembrane region" description="Helical" evidence="2">
    <location>
        <begin position="79"/>
        <end position="100"/>
    </location>
</feature>
<name>A0A4P7SJ06_9CELL</name>
<keyword evidence="2" id="KW-1133">Transmembrane helix</keyword>
<keyword evidence="4" id="KW-1185">Reference proteome</keyword>
<dbReference type="RefSeq" id="WP_135973407.1">
    <property type="nucleotide sequence ID" value="NZ_CP039291.1"/>
</dbReference>
<reference evidence="3 4" key="1">
    <citation type="submission" date="2019-04" db="EMBL/GenBank/DDBJ databases">
        <title>Isolation and identification of Cellulomonas shaoxiangyii sp. Nov. isolated from feces of the Tibetan antelopes (Pantholops hodgsonii) in the Qinghai-Tibet plateau of China.</title>
        <authorList>
            <person name="Tian Z."/>
        </authorList>
    </citation>
    <scope>NUCLEOTIDE SEQUENCE [LARGE SCALE GENOMIC DNA]</scope>
    <source>
        <strain evidence="3 4">Z28</strain>
    </source>
</reference>
<evidence type="ECO:0000313" key="3">
    <source>
        <dbReference type="EMBL" id="QCB92483.1"/>
    </source>
</evidence>
<feature type="transmembrane region" description="Helical" evidence="2">
    <location>
        <begin position="112"/>
        <end position="132"/>
    </location>
</feature>
<feature type="transmembrane region" description="Helical" evidence="2">
    <location>
        <begin position="37"/>
        <end position="59"/>
    </location>
</feature>
<dbReference type="OrthoDB" id="4862385at2"/>
<feature type="transmembrane region" description="Helical" evidence="2">
    <location>
        <begin position="158"/>
        <end position="179"/>
    </location>
</feature>
<dbReference type="KEGG" id="celz:E5225_01845"/>
<feature type="transmembrane region" description="Helical" evidence="2">
    <location>
        <begin position="228"/>
        <end position="255"/>
    </location>
</feature>
<feature type="region of interest" description="Disordered" evidence="1">
    <location>
        <begin position="1"/>
        <end position="21"/>
    </location>
</feature>
<dbReference type="AlphaFoldDB" id="A0A4P7SJ06"/>
<dbReference type="Proteomes" id="UP000296469">
    <property type="component" value="Chromosome"/>
</dbReference>
<sequence>MSTATPAPPHTRPSRAVPAGTRTAPVRHALRAQLRPVASLSAWFWAVVVVGAVVGTLVLAVLDGRVDVSVVAVARHGGVWLLFALSIGLVTLHLPVHVAAGMTRRTFARSSVLTATVAGIGYGAVLTVLVLVERAVHTLLGWDTRLADALLPGPHGTVGALLAELVPVHLVASVTGLLVGSVYQRVGAWWGTLALPLTCLPLLLVVTLEDERLGPVALAEPLAAGHAAAAHVLGGVALAVATAGVHAAVVGGVAIRSRR</sequence>
<dbReference type="EMBL" id="CP039291">
    <property type="protein sequence ID" value="QCB92483.1"/>
    <property type="molecule type" value="Genomic_DNA"/>
</dbReference>
<gene>
    <name evidence="3" type="ORF">E5225_01845</name>
</gene>
<keyword evidence="2" id="KW-0472">Membrane</keyword>
<evidence type="ECO:0000256" key="1">
    <source>
        <dbReference type="SAM" id="MobiDB-lite"/>
    </source>
</evidence>